<accession>A0A2N3QPK4</accession>
<comment type="caution">
    <text evidence="3">The sequence shown here is derived from an EMBL/GenBank/DDBJ whole genome shotgun (WGS) entry which is preliminary data.</text>
</comment>
<feature type="domain" description="DUF218" evidence="2">
    <location>
        <begin position="182"/>
        <end position="320"/>
    </location>
</feature>
<evidence type="ECO:0000259" key="2">
    <source>
        <dbReference type="Pfam" id="PF02698"/>
    </source>
</evidence>
<dbReference type="InterPro" id="IPR014729">
    <property type="entry name" value="Rossmann-like_a/b/a_fold"/>
</dbReference>
<dbReference type="InterPro" id="IPR003848">
    <property type="entry name" value="DUF218"/>
</dbReference>
<name>A0A2N3QPK4_9BIFI</name>
<gene>
    <name evidence="3" type="ORF">CQR45_1656</name>
</gene>
<evidence type="ECO:0000313" key="4">
    <source>
        <dbReference type="Proteomes" id="UP000233722"/>
    </source>
</evidence>
<feature type="transmembrane region" description="Helical" evidence="1">
    <location>
        <begin position="109"/>
        <end position="131"/>
    </location>
</feature>
<dbReference type="RefSeq" id="WP_257468650.1">
    <property type="nucleotide sequence ID" value="NZ_PCHA01000036.1"/>
</dbReference>
<keyword evidence="1" id="KW-1133">Transmembrane helix</keyword>
<feature type="transmembrane region" description="Helical" evidence="1">
    <location>
        <begin position="72"/>
        <end position="97"/>
    </location>
</feature>
<dbReference type="PANTHER" id="PTHR30336:SF4">
    <property type="entry name" value="ENVELOPE BIOGENESIS FACTOR ELYC"/>
    <property type="match status" value="1"/>
</dbReference>
<reference evidence="3 4" key="1">
    <citation type="submission" date="2017-10" db="EMBL/GenBank/DDBJ databases">
        <title>Bifidobacterium genomics.</title>
        <authorList>
            <person name="Lugli G.A."/>
            <person name="Milani C."/>
            <person name="Mancabelli L."/>
        </authorList>
    </citation>
    <scope>NUCLEOTIDE SEQUENCE [LARGE SCALE GENOMIC DNA]</scope>
    <source>
        <strain evidence="3 4">1747B</strain>
    </source>
</reference>
<evidence type="ECO:0000313" key="3">
    <source>
        <dbReference type="EMBL" id="PKU93609.1"/>
    </source>
</evidence>
<dbReference type="Pfam" id="PF02698">
    <property type="entry name" value="DUF218"/>
    <property type="match status" value="1"/>
</dbReference>
<dbReference type="PANTHER" id="PTHR30336">
    <property type="entry name" value="INNER MEMBRANE PROTEIN, PROBABLE PERMEASE"/>
    <property type="match status" value="1"/>
</dbReference>
<dbReference type="Proteomes" id="UP000233722">
    <property type="component" value="Unassembled WGS sequence"/>
</dbReference>
<sequence length="357" mass="39071">MTHSAWLTPPYVFLWVPQLCALAFLALIVRFDRRSLWSGFALFVFIMTVGVTAACLFIDTMDLVPSQWIRTVMLWIGLLAAAVIAAFPVLLGVFLTAEGCRLLRREGVSPANCLSLAAGLFVLLDLTLIPYLASLVRNAVVTWLFALASACVLFFSAQLAIYCLSAFVNLVHVGKPRGLKQIVVLGSGIFGTAVPPLLGNRIRTGIQLQHDAPHAVLILSGGQGPGEDIPEGRAMMAWALAHGADPSRTIAEERSRNTEENLAYSARLFPDPTGKTAIVSTRYHVLRALFISKRLHMDAVGYGSAATWYFSLNAMLREFIAFVVMTRKRQMVVLCVLLTPLWLTALAGVIQWIMPVS</sequence>
<feature type="transmembrane region" description="Helical" evidence="1">
    <location>
        <begin position="331"/>
        <end position="354"/>
    </location>
</feature>
<feature type="transmembrane region" description="Helical" evidence="1">
    <location>
        <begin position="36"/>
        <end position="60"/>
    </location>
</feature>
<keyword evidence="1" id="KW-0472">Membrane</keyword>
<protein>
    <submittedName>
        <fullName evidence="3">Transporter</fullName>
    </submittedName>
</protein>
<proteinExistence type="predicted"/>
<evidence type="ECO:0000256" key="1">
    <source>
        <dbReference type="SAM" id="Phobius"/>
    </source>
</evidence>
<dbReference type="Gene3D" id="3.40.50.620">
    <property type="entry name" value="HUPs"/>
    <property type="match status" value="1"/>
</dbReference>
<dbReference type="AlphaFoldDB" id="A0A2N3QPK4"/>
<dbReference type="EMBL" id="PCHA01000036">
    <property type="protein sequence ID" value="PKU93609.1"/>
    <property type="molecule type" value="Genomic_DNA"/>
</dbReference>
<feature type="transmembrane region" description="Helical" evidence="1">
    <location>
        <begin position="12"/>
        <end position="29"/>
    </location>
</feature>
<dbReference type="GO" id="GO:0043164">
    <property type="term" value="P:Gram-negative-bacterium-type cell wall biogenesis"/>
    <property type="evidence" value="ECO:0007669"/>
    <property type="project" value="TreeGrafter"/>
</dbReference>
<feature type="transmembrane region" description="Helical" evidence="1">
    <location>
        <begin position="143"/>
        <end position="171"/>
    </location>
</feature>
<keyword evidence="1" id="KW-0812">Transmembrane</keyword>
<dbReference type="GO" id="GO:0005886">
    <property type="term" value="C:plasma membrane"/>
    <property type="evidence" value="ECO:0007669"/>
    <property type="project" value="TreeGrafter"/>
</dbReference>
<dbReference type="InterPro" id="IPR051599">
    <property type="entry name" value="Cell_Envelope_Assoc"/>
</dbReference>
<dbReference type="CDD" id="cd06259">
    <property type="entry name" value="YdcF-like"/>
    <property type="match status" value="1"/>
</dbReference>
<dbReference type="GO" id="GO:0000270">
    <property type="term" value="P:peptidoglycan metabolic process"/>
    <property type="evidence" value="ECO:0007669"/>
    <property type="project" value="TreeGrafter"/>
</dbReference>
<organism evidence="3 4">
    <name type="scientific">Bifidobacterium pseudolongum subsp. globosum</name>
    <dbReference type="NCBI Taxonomy" id="1690"/>
    <lineage>
        <taxon>Bacteria</taxon>
        <taxon>Bacillati</taxon>
        <taxon>Actinomycetota</taxon>
        <taxon>Actinomycetes</taxon>
        <taxon>Bifidobacteriales</taxon>
        <taxon>Bifidobacteriaceae</taxon>
        <taxon>Bifidobacterium</taxon>
    </lineage>
</organism>